<keyword evidence="1" id="KW-0812">Transmembrane</keyword>
<protein>
    <submittedName>
        <fullName evidence="2">Uncharacterized protein</fullName>
    </submittedName>
</protein>
<keyword evidence="1" id="KW-1133">Transmembrane helix</keyword>
<reference evidence="2 3" key="1">
    <citation type="submission" date="2019-07" db="EMBL/GenBank/DDBJ databases">
        <title>Full genome sequence of Devosia sp. Gsoil 520.</title>
        <authorList>
            <person name="Im W.-T."/>
        </authorList>
    </citation>
    <scope>NUCLEOTIDE SEQUENCE [LARGE SCALE GENOMIC DNA]</scope>
    <source>
        <strain evidence="2 3">Gsoil 520</strain>
    </source>
</reference>
<sequence length="131" mass="13875">MAIPSRFPFRVFAALTVLPAVLIGGVLWYLSSLLPGCETTEHGRLTSPDASFDLVVFSRNCGATTGLNTQAALIPAGDDLPDDAASFASVGTEADLDPRWDAYGNIELTLPADATIYRQDDAVAGIAVIYR</sequence>
<evidence type="ECO:0000313" key="2">
    <source>
        <dbReference type="EMBL" id="QDZ11037.1"/>
    </source>
</evidence>
<dbReference type="EMBL" id="CP042304">
    <property type="protein sequence ID" value="QDZ11037.1"/>
    <property type="molecule type" value="Genomic_DNA"/>
</dbReference>
<accession>A0A5B8LRW1</accession>
<dbReference type="KEGG" id="dea:FPZ08_09910"/>
<gene>
    <name evidence="2" type="ORF">FPZ08_09910</name>
</gene>
<organism evidence="2 3">
    <name type="scientific">Devosia ginsengisoli</name>
    <dbReference type="NCBI Taxonomy" id="400770"/>
    <lineage>
        <taxon>Bacteria</taxon>
        <taxon>Pseudomonadati</taxon>
        <taxon>Pseudomonadota</taxon>
        <taxon>Alphaproteobacteria</taxon>
        <taxon>Hyphomicrobiales</taxon>
        <taxon>Devosiaceae</taxon>
        <taxon>Devosia</taxon>
    </lineage>
</organism>
<evidence type="ECO:0000256" key="1">
    <source>
        <dbReference type="SAM" id="Phobius"/>
    </source>
</evidence>
<dbReference type="Proteomes" id="UP000315364">
    <property type="component" value="Chromosome"/>
</dbReference>
<dbReference type="AlphaFoldDB" id="A0A5B8LRW1"/>
<proteinExistence type="predicted"/>
<dbReference type="OrthoDB" id="5525900at2"/>
<name>A0A5B8LRW1_9HYPH</name>
<keyword evidence="3" id="KW-1185">Reference proteome</keyword>
<evidence type="ECO:0000313" key="3">
    <source>
        <dbReference type="Proteomes" id="UP000315364"/>
    </source>
</evidence>
<dbReference type="RefSeq" id="WP_146289841.1">
    <property type="nucleotide sequence ID" value="NZ_CP042304.1"/>
</dbReference>
<keyword evidence="1" id="KW-0472">Membrane</keyword>
<feature type="transmembrane region" description="Helical" evidence="1">
    <location>
        <begin position="12"/>
        <end position="30"/>
    </location>
</feature>